<dbReference type="Proteomes" id="UP000312512">
    <property type="component" value="Unassembled WGS sequence"/>
</dbReference>
<gene>
    <name evidence="2" type="ORF">FH608_032005</name>
</gene>
<feature type="compositionally biased region" description="Low complexity" evidence="1">
    <location>
        <begin position="41"/>
        <end position="57"/>
    </location>
</feature>
<proteinExistence type="predicted"/>
<feature type="region of interest" description="Disordered" evidence="1">
    <location>
        <begin position="1"/>
        <end position="57"/>
    </location>
</feature>
<dbReference type="EMBL" id="VDLX02000013">
    <property type="protein sequence ID" value="KAB8191223.1"/>
    <property type="molecule type" value="Genomic_DNA"/>
</dbReference>
<dbReference type="AlphaFoldDB" id="A0A5C4VAW2"/>
<comment type="caution">
    <text evidence="2">The sequence shown here is derived from an EMBL/GenBank/DDBJ whole genome shotgun (WGS) entry which is preliminary data.</text>
</comment>
<protein>
    <submittedName>
        <fullName evidence="2">Uncharacterized protein</fullName>
    </submittedName>
</protein>
<reference evidence="2 3" key="1">
    <citation type="submission" date="2019-10" db="EMBL/GenBank/DDBJ databases">
        <title>Nonomuraea sp. nov., isolated from Phyllanthus amarus.</title>
        <authorList>
            <person name="Klykleung N."/>
            <person name="Tanasupawat S."/>
        </authorList>
    </citation>
    <scope>NUCLEOTIDE SEQUENCE [LARGE SCALE GENOMIC DNA]</scope>
    <source>
        <strain evidence="2 3">PA1-10</strain>
    </source>
</reference>
<evidence type="ECO:0000256" key="1">
    <source>
        <dbReference type="SAM" id="MobiDB-lite"/>
    </source>
</evidence>
<evidence type="ECO:0000313" key="3">
    <source>
        <dbReference type="Proteomes" id="UP000312512"/>
    </source>
</evidence>
<dbReference type="RefSeq" id="WP_139637152.1">
    <property type="nucleotide sequence ID" value="NZ_CP045572.1"/>
</dbReference>
<accession>A0A5P9Z2T9</accession>
<sequence length="102" mass="9558">MPSGLAARTDGEPAVASGREAVSPSLALGHTRTAGPPNPATGPASGGSYVAGPSSAGASVRAAAASATSSAPAGATFPSGAVTVASQANRWTSPVLIHLPGP</sequence>
<name>A0A5C4VAW2_9ACTN</name>
<organism evidence="2 3">
    <name type="scientific">Nonomuraea phyllanthi</name>
    <dbReference type="NCBI Taxonomy" id="2219224"/>
    <lineage>
        <taxon>Bacteria</taxon>
        <taxon>Bacillati</taxon>
        <taxon>Actinomycetota</taxon>
        <taxon>Actinomycetes</taxon>
        <taxon>Streptosporangiales</taxon>
        <taxon>Streptosporangiaceae</taxon>
        <taxon>Nonomuraea</taxon>
    </lineage>
</organism>
<accession>A0A5C4VAW2</accession>
<keyword evidence="3" id="KW-1185">Reference proteome</keyword>
<evidence type="ECO:0000313" key="2">
    <source>
        <dbReference type="EMBL" id="KAB8191223.1"/>
    </source>
</evidence>